<keyword evidence="4" id="KW-0804">Transcription</keyword>
<keyword evidence="3" id="KW-0731">Sigma factor</keyword>
<gene>
    <name evidence="7" type="ORF">BC6307_00350</name>
</gene>
<dbReference type="InterPro" id="IPR013249">
    <property type="entry name" value="RNA_pol_sigma70_r4_t2"/>
</dbReference>
<feature type="domain" description="RNA polymerase sigma factor 70 region 4 type 2" evidence="6">
    <location>
        <begin position="112"/>
        <end position="160"/>
    </location>
</feature>
<evidence type="ECO:0000313" key="8">
    <source>
        <dbReference type="Proteomes" id="UP000215224"/>
    </source>
</evidence>
<comment type="similarity">
    <text evidence="1">Belongs to the sigma-70 factor family. ECF subfamily.</text>
</comment>
<sequence>MFTERDVKKAIKGNKKAFAMIMEAEKAKIYRLAYLYVKNENDAVEIVQETVYKAFVSIHTLKNPSYLYAWLKKIAINSALDFIARQKKVTPIHAEIIEAMEAKEVAVESRLDLFHAIDQLDEKYKTIIILKYYEDLPNRDIAEILECPEGTVKSSLHRALHVLRKILREDCVNE</sequence>
<dbReference type="InterPro" id="IPR014300">
    <property type="entry name" value="RNA_pol_sigma-V"/>
</dbReference>
<dbReference type="NCBIfam" id="TIGR02937">
    <property type="entry name" value="sigma70-ECF"/>
    <property type="match status" value="1"/>
</dbReference>
<dbReference type="InterPro" id="IPR039425">
    <property type="entry name" value="RNA_pol_sigma-70-like"/>
</dbReference>
<dbReference type="AlphaFoldDB" id="A0A223KK48"/>
<dbReference type="PANTHER" id="PTHR43133:SF51">
    <property type="entry name" value="RNA POLYMERASE SIGMA FACTOR"/>
    <property type="match status" value="1"/>
</dbReference>
<dbReference type="RefSeq" id="WP_066416158.1">
    <property type="nucleotide sequence ID" value="NZ_CP018866.1"/>
</dbReference>
<evidence type="ECO:0000259" key="5">
    <source>
        <dbReference type="Pfam" id="PF04542"/>
    </source>
</evidence>
<dbReference type="InterPro" id="IPR007627">
    <property type="entry name" value="RNA_pol_sigma70_r2"/>
</dbReference>
<evidence type="ECO:0000313" key="7">
    <source>
        <dbReference type="EMBL" id="AST89832.1"/>
    </source>
</evidence>
<dbReference type="InterPro" id="IPR014284">
    <property type="entry name" value="RNA_pol_sigma-70_dom"/>
</dbReference>
<name>A0A223KK48_9BACI</name>
<evidence type="ECO:0000256" key="3">
    <source>
        <dbReference type="ARBA" id="ARBA00023082"/>
    </source>
</evidence>
<dbReference type="InterPro" id="IPR013325">
    <property type="entry name" value="RNA_pol_sigma_r2"/>
</dbReference>
<reference evidence="7 8" key="1">
    <citation type="submission" date="2016-12" db="EMBL/GenBank/DDBJ databases">
        <title>The whole genome sequencing and assembly of Bacillus cohnii DSM 6307T strain.</title>
        <authorList>
            <person name="Lee Y.-J."/>
            <person name="Yi H."/>
            <person name="Bahn Y.-S."/>
            <person name="Kim J.F."/>
            <person name="Lee D.-W."/>
        </authorList>
    </citation>
    <scope>NUCLEOTIDE SEQUENCE [LARGE SCALE GENOMIC DNA]</scope>
    <source>
        <strain evidence="7 8">DSM 6307</strain>
    </source>
</reference>
<evidence type="ECO:0000259" key="6">
    <source>
        <dbReference type="Pfam" id="PF08281"/>
    </source>
</evidence>
<dbReference type="Gene3D" id="1.10.10.10">
    <property type="entry name" value="Winged helix-like DNA-binding domain superfamily/Winged helix DNA-binding domain"/>
    <property type="match status" value="1"/>
</dbReference>
<dbReference type="InterPro" id="IPR036388">
    <property type="entry name" value="WH-like_DNA-bd_sf"/>
</dbReference>
<dbReference type="InterPro" id="IPR013324">
    <property type="entry name" value="RNA_pol_sigma_r3/r4-like"/>
</dbReference>
<dbReference type="Pfam" id="PF08281">
    <property type="entry name" value="Sigma70_r4_2"/>
    <property type="match status" value="1"/>
</dbReference>
<organism evidence="7 8">
    <name type="scientific">Sutcliffiella cohnii</name>
    <dbReference type="NCBI Taxonomy" id="33932"/>
    <lineage>
        <taxon>Bacteria</taxon>
        <taxon>Bacillati</taxon>
        <taxon>Bacillota</taxon>
        <taxon>Bacilli</taxon>
        <taxon>Bacillales</taxon>
        <taxon>Bacillaceae</taxon>
        <taxon>Sutcliffiella</taxon>
    </lineage>
</organism>
<dbReference type="NCBIfam" id="TIGR02954">
    <property type="entry name" value="Sig70_famx3"/>
    <property type="match status" value="1"/>
</dbReference>
<feature type="domain" description="RNA polymerase sigma-70 region 2" evidence="5">
    <location>
        <begin position="23"/>
        <end position="88"/>
    </location>
</feature>
<dbReference type="GO" id="GO:0016987">
    <property type="term" value="F:sigma factor activity"/>
    <property type="evidence" value="ECO:0007669"/>
    <property type="project" value="UniProtKB-KW"/>
</dbReference>
<dbReference type="GO" id="GO:0006352">
    <property type="term" value="P:DNA-templated transcription initiation"/>
    <property type="evidence" value="ECO:0007669"/>
    <property type="project" value="InterPro"/>
</dbReference>
<dbReference type="SUPFAM" id="SSF88946">
    <property type="entry name" value="Sigma2 domain of RNA polymerase sigma factors"/>
    <property type="match status" value="1"/>
</dbReference>
<evidence type="ECO:0000256" key="4">
    <source>
        <dbReference type="ARBA" id="ARBA00023163"/>
    </source>
</evidence>
<dbReference type="PANTHER" id="PTHR43133">
    <property type="entry name" value="RNA POLYMERASE ECF-TYPE SIGMA FACTO"/>
    <property type="match status" value="1"/>
</dbReference>
<evidence type="ECO:0000256" key="2">
    <source>
        <dbReference type="ARBA" id="ARBA00023015"/>
    </source>
</evidence>
<evidence type="ECO:0000256" key="1">
    <source>
        <dbReference type="ARBA" id="ARBA00010641"/>
    </source>
</evidence>
<proteinExistence type="inferred from homology"/>
<dbReference type="STRING" id="1314751.GCA_001591425_02313"/>
<dbReference type="GO" id="GO:0003677">
    <property type="term" value="F:DNA binding"/>
    <property type="evidence" value="ECO:0007669"/>
    <property type="project" value="InterPro"/>
</dbReference>
<dbReference type="SUPFAM" id="SSF88659">
    <property type="entry name" value="Sigma3 and sigma4 domains of RNA polymerase sigma factors"/>
    <property type="match status" value="1"/>
</dbReference>
<dbReference type="KEGG" id="bcoh:BC6307_00350"/>
<dbReference type="EMBL" id="CP018866">
    <property type="protein sequence ID" value="AST89832.1"/>
    <property type="molecule type" value="Genomic_DNA"/>
</dbReference>
<dbReference type="CDD" id="cd06171">
    <property type="entry name" value="Sigma70_r4"/>
    <property type="match status" value="1"/>
</dbReference>
<dbReference type="Proteomes" id="UP000215224">
    <property type="component" value="Chromosome"/>
</dbReference>
<protein>
    <submittedName>
        <fullName evidence="7">RNA polymerase subunit sigma-70</fullName>
    </submittedName>
</protein>
<accession>A0A223KK48</accession>
<dbReference type="Gene3D" id="1.10.1740.10">
    <property type="match status" value="1"/>
</dbReference>
<keyword evidence="8" id="KW-1185">Reference proteome</keyword>
<dbReference type="Pfam" id="PF04542">
    <property type="entry name" value="Sigma70_r2"/>
    <property type="match status" value="1"/>
</dbReference>
<keyword evidence="2" id="KW-0805">Transcription regulation</keyword>